<proteinExistence type="predicted"/>
<evidence type="ECO:0000313" key="1">
    <source>
        <dbReference type="EMBL" id="TNN45571.1"/>
    </source>
</evidence>
<accession>A0A4Z2FX77</accession>
<gene>
    <name evidence="1" type="ORF">EYF80_044238</name>
</gene>
<organism evidence="1 2">
    <name type="scientific">Liparis tanakae</name>
    <name type="common">Tanaka's snailfish</name>
    <dbReference type="NCBI Taxonomy" id="230148"/>
    <lineage>
        <taxon>Eukaryota</taxon>
        <taxon>Metazoa</taxon>
        <taxon>Chordata</taxon>
        <taxon>Craniata</taxon>
        <taxon>Vertebrata</taxon>
        <taxon>Euteleostomi</taxon>
        <taxon>Actinopterygii</taxon>
        <taxon>Neopterygii</taxon>
        <taxon>Teleostei</taxon>
        <taxon>Neoteleostei</taxon>
        <taxon>Acanthomorphata</taxon>
        <taxon>Eupercaria</taxon>
        <taxon>Perciformes</taxon>
        <taxon>Cottioidei</taxon>
        <taxon>Cottales</taxon>
        <taxon>Liparidae</taxon>
        <taxon>Liparis</taxon>
    </lineage>
</organism>
<keyword evidence="2" id="KW-1185">Reference proteome</keyword>
<evidence type="ECO:0000313" key="2">
    <source>
        <dbReference type="Proteomes" id="UP000314294"/>
    </source>
</evidence>
<reference evidence="1 2" key="1">
    <citation type="submission" date="2019-03" db="EMBL/GenBank/DDBJ databases">
        <title>First draft genome of Liparis tanakae, snailfish: a comprehensive survey of snailfish specific genes.</title>
        <authorList>
            <person name="Kim W."/>
            <person name="Song I."/>
            <person name="Jeong J.-H."/>
            <person name="Kim D."/>
            <person name="Kim S."/>
            <person name="Ryu S."/>
            <person name="Song J.Y."/>
            <person name="Lee S.K."/>
        </authorList>
    </citation>
    <scope>NUCLEOTIDE SEQUENCE [LARGE SCALE GENOMIC DNA]</scope>
    <source>
        <tissue evidence="1">Muscle</tissue>
    </source>
</reference>
<dbReference type="Proteomes" id="UP000314294">
    <property type="component" value="Unassembled WGS sequence"/>
</dbReference>
<comment type="caution">
    <text evidence="1">The sequence shown here is derived from an EMBL/GenBank/DDBJ whole genome shotgun (WGS) entry which is preliminary data.</text>
</comment>
<dbReference type="AlphaFoldDB" id="A0A4Z2FX77"/>
<name>A0A4Z2FX77_9TELE</name>
<dbReference type="EMBL" id="SRLO01000839">
    <property type="protein sequence ID" value="TNN45571.1"/>
    <property type="molecule type" value="Genomic_DNA"/>
</dbReference>
<sequence length="70" mass="7084">MASIAPVPLGDGSSSVALLELGIQIDSIVSQVMDVQRSSPCGHTASHVTGVGSPSDCELTCCNDYKPPPG</sequence>
<protein>
    <submittedName>
        <fullName evidence="1">Uncharacterized protein</fullName>
    </submittedName>
</protein>